<keyword evidence="1" id="KW-0472">Membrane</keyword>
<keyword evidence="1" id="KW-0812">Transmembrane</keyword>
<protein>
    <submittedName>
        <fullName evidence="2">Uncharacterized protein</fullName>
    </submittedName>
</protein>
<dbReference type="RefSeq" id="WP_149797933.1">
    <property type="nucleotide sequence ID" value="NZ_FNBO01000003.1"/>
</dbReference>
<sequence length="73" mass="7778">MISLQLLGTAWTVWNLARRRVGPVGALLVTAVVIGGLVYLRPRLGERFPALAGAVMHVERGEDAERGEVAPSG</sequence>
<accession>A0A1G7JR92</accession>
<keyword evidence="1" id="KW-1133">Transmembrane helix</keyword>
<dbReference type="AlphaFoldDB" id="A0A1G7JR92"/>
<feature type="transmembrane region" description="Helical" evidence="1">
    <location>
        <begin position="20"/>
        <end position="40"/>
    </location>
</feature>
<proteinExistence type="predicted"/>
<organism evidence="2 3">
    <name type="scientific">Halorubrum xinjiangense</name>
    <dbReference type="NCBI Taxonomy" id="261291"/>
    <lineage>
        <taxon>Archaea</taxon>
        <taxon>Methanobacteriati</taxon>
        <taxon>Methanobacteriota</taxon>
        <taxon>Stenosarchaea group</taxon>
        <taxon>Halobacteria</taxon>
        <taxon>Halobacteriales</taxon>
        <taxon>Haloferacaceae</taxon>
        <taxon>Halorubrum</taxon>
    </lineage>
</organism>
<name>A0A1G7JR92_9EURY</name>
<evidence type="ECO:0000313" key="3">
    <source>
        <dbReference type="Proteomes" id="UP000324020"/>
    </source>
</evidence>
<gene>
    <name evidence="2" type="ORF">SAMN04488067_10362</name>
</gene>
<dbReference type="OrthoDB" id="350811at2157"/>
<dbReference type="Proteomes" id="UP000324020">
    <property type="component" value="Unassembled WGS sequence"/>
</dbReference>
<keyword evidence="3" id="KW-1185">Reference proteome</keyword>
<evidence type="ECO:0000256" key="1">
    <source>
        <dbReference type="SAM" id="Phobius"/>
    </source>
</evidence>
<dbReference type="EMBL" id="FNBO01000003">
    <property type="protein sequence ID" value="SDF27477.1"/>
    <property type="molecule type" value="Genomic_DNA"/>
</dbReference>
<reference evidence="2 3" key="1">
    <citation type="submission" date="2016-10" db="EMBL/GenBank/DDBJ databases">
        <authorList>
            <person name="Varghese N."/>
            <person name="Submissions S."/>
        </authorList>
    </citation>
    <scope>NUCLEOTIDE SEQUENCE [LARGE SCALE GENOMIC DNA]</scope>
    <source>
        <strain evidence="2 3">CGMCC 1.3527</strain>
    </source>
</reference>
<evidence type="ECO:0000313" key="2">
    <source>
        <dbReference type="EMBL" id="SDF27477.1"/>
    </source>
</evidence>